<evidence type="ECO:0000256" key="6">
    <source>
        <dbReference type="ARBA" id="ARBA00022840"/>
    </source>
</evidence>
<evidence type="ECO:0000256" key="3">
    <source>
        <dbReference type="ARBA" id="ARBA00009361"/>
    </source>
</evidence>
<organism evidence="9 10">
    <name type="scientific">Citrus unshiu</name>
    <name type="common">Satsuma mandarin</name>
    <name type="synonym">Citrus nobilis var. unshiu</name>
    <dbReference type="NCBI Taxonomy" id="55188"/>
    <lineage>
        <taxon>Eukaryota</taxon>
        <taxon>Viridiplantae</taxon>
        <taxon>Streptophyta</taxon>
        <taxon>Embryophyta</taxon>
        <taxon>Tracheophyta</taxon>
        <taxon>Spermatophyta</taxon>
        <taxon>Magnoliopsida</taxon>
        <taxon>eudicotyledons</taxon>
        <taxon>Gunneridae</taxon>
        <taxon>Pentapetalae</taxon>
        <taxon>rosids</taxon>
        <taxon>malvids</taxon>
        <taxon>Sapindales</taxon>
        <taxon>Rutaceae</taxon>
        <taxon>Aurantioideae</taxon>
        <taxon>Citrus</taxon>
    </lineage>
</organism>
<proteinExistence type="inferred from homology"/>
<keyword evidence="7" id="KW-0472">Membrane</keyword>
<keyword evidence="6" id="KW-0067">ATP-binding</keyword>
<dbReference type="AlphaFoldDB" id="A0A2H5QWZ0"/>
<dbReference type="PANTHER" id="PTHR33078">
    <property type="entry name" value="PROTEIN YCF2-RELATED"/>
    <property type="match status" value="1"/>
</dbReference>
<evidence type="ECO:0000256" key="7">
    <source>
        <dbReference type="SAM" id="Phobius"/>
    </source>
</evidence>
<reference evidence="9 10" key="1">
    <citation type="journal article" date="2017" name="Front. Genet.">
        <title>Draft sequencing of the heterozygous diploid genome of Satsuma (Citrus unshiu Marc.) using a hybrid assembly approach.</title>
        <authorList>
            <person name="Shimizu T."/>
            <person name="Tanizawa Y."/>
            <person name="Mochizuki T."/>
            <person name="Nagasaki H."/>
            <person name="Yoshioka T."/>
            <person name="Toyoda A."/>
            <person name="Fujiyama A."/>
            <person name="Kaminuma E."/>
            <person name="Nakamura Y."/>
        </authorList>
    </citation>
    <scope>NUCLEOTIDE SEQUENCE [LARGE SCALE GENOMIC DNA]</scope>
    <source>
        <strain evidence="10">cv. Miyagawa wase</strain>
    </source>
</reference>
<keyword evidence="4" id="KW-0934">Plastid</keyword>
<keyword evidence="5" id="KW-0547">Nucleotide-binding</keyword>
<evidence type="ECO:0000313" key="10">
    <source>
        <dbReference type="Proteomes" id="UP000236630"/>
    </source>
</evidence>
<gene>
    <name evidence="9" type="ORF">CUMW_269390</name>
</gene>
<dbReference type="InterPro" id="IPR056777">
    <property type="entry name" value="Ycf2_N"/>
</dbReference>
<keyword evidence="7" id="KW-1133">Transmembrane helix</keyword>
<dbReference type="Proteomes" id="UP000236630">
    <property type="component" value="Unassembled WGS sequence"/>
</dbReference>
<name>A0A2H5QWZ0_CITUN</name>
<dbReference type="GO" id="GO:0009536">
    <property type="term" value="C:plastid"/>
    <property type="evidence" value="ECO:0007669"/>
    <property type="project" value="UniProtKB-SubCell"/>
</dbReference>
<evidence type="ECO:0000256" key="4">
    <source>
        <dbReference type="ARBA" id="ARBA00022640"/>
    </source>
</evidence>
<feature type="transmembrane region" description="Helical" evidence="7">
    <location>
        <begin position="247"/>
        <end position="267"/>
    </location>
</feature>
<evidence type="ECO:0000256" key="1">
    <source>
        <dbReference type="ARBA" id="ARBA00002329"/>
    </source>
</evidence>
<dbReference type="EMBL" id="BDQV01001092">
    <property type="protein sequence ID" value="GAY69097.1"/>
    <property type="molecule type" value="Genomic_DNA"/>
</dbReference>
<keyword evidence="7" id="KW-0812">Transmembrane</keyword>
<dbReference type="GO" id="GO:0005524">
    <property type="term" value="F:ATP binding"/>
    <property type="evidence" value="ECO:0007669"/>
    <property type="project" value="UniProtKB-KW"/>
</dbReference>
<evidence type="ECO:0000256" key="5">
    <source>
        <dbReference type="ARBA" id="ARBA00022741"/>
    </source>
</evidence>
<dbReference type="STRING" id="55188.A0A2H5QWZ0"/>
<comment type="similarity">
    <text evidence="3">Belongs to the Ycf2 family.</text>
</comment>
<accession>A0A2H5QWZ0</accession>
<dbReference type="PANTHER" id="PTHR33078:SF51">
    <property type="entry name" value="PROTEIN TIC 214"/>
    <property type="match status" value="1"/>
</dbReference>
<evidence type="ECO:0000313" key="9">
    <source>
        <dbReference type="EMBL" id="GAY69097.1"/>
    </source>
</evidence>
<evidence type="ECO:0000259" key="8">
    <source>
        <dbReference type="Pfam" id="PF05695"/>
    </source>
</evidence>
<feature type="domain" description="Ycf2 N-terminal" evidence="8">
    <location>
        <begin position="1"/>
        <end position="155"/>
    </location>
</feature>
<comment type="subcellular location">
    <subcellularLocation>
        <location evidence="2">Plastid</location>
    </subcellularLocation>
</comment>
<evidence type="ECO:0000256" key="2">
    <source>
        <dbReference type="ARBA" id="ARBA00004474"/>
    </source>
</evidence>
<sequence length="322" mass="37694">MNRDPNAYRYKWSNGSKNFQEHLKHFFSEQKSRFQAAFDQLLIDKKDLSKPLLFFCPSIFFLFKNIPIYRSEIHIYELKGPNDQLYNQLLELIDLQIDHFKNLKFFLLDDHNTSQKSKFLINGGRISPLLFNKILKWMIDSFYIRNNSKKSFNNTKRKKQGLYLKKCVEKGHMSISTRQCYFNSFKMESNPNIYVMVTYFDKVQISKFDNFRHFFKPIVGTNEILSKCSHNLLLSKEMIYRNNKSPLYSIIFLLLVARYLVHTHLLFVSQAYSSAFGGNILWGGGGGGPEDEVKSICSTTKDLNINLVNITDLISIKPNPIK</sequence>
<protein>
    <recommendedName>
        <fullName evidence="8">Ycf2 N-terminal domain-containing protein</fullName>
    </recommendedName>
</protein>
<feature type="domain" description="Ycf2 N-terminal" evidence="8">
    <location>
        <begin position="273"/>
        <end position="321"/>
    </location>
</feature>
<keyword evidence="10" id="KW-1185">Reference proteome</keyword>
<dbReference type="Pfam" id="PF05695">
    <property type="entry name" value="Ycf2"/>
    <property type="match status" value="2"/>
</dbReference>
<comment type="caution">
    <text evidence="9">The sequence shown here is derived from an EMBL/GenBank/DDBJ whole genome shotgun (WGS) entry which is preliminary data.</text>
</comment>
<comment type="function">
    <text evidence="1">Probable ATPase of unknown function. Its presence in a non-photosynthetic plant (Epifagus virginiana) and experiments in tobacco indicate that it has an essential function which is probably not related to photosynthesis.</text>
</comment>